<proteinExistence type="predicted"/>
<accession>A0AAV4FPK0</accession>
<dbReference type="AlphaFoldDB" id="A0AAV4FPK0"/>
<dbReference type="EMBL" id="BMAT01011552">
    <property type="protein sequence ID" value="GFR74941.1"/>
    <property type="molecule type" value="Genomic_DNA"/>
</dbReference>
<name>A0AAV4FPK0_9GAST</name>
<gene>
    <name evidence="1" type="ORF">ElyMa_005766300</name>
</gene>
<keyword evidence="2" id="KW-1185">Reference proteome</keyword>
<evidence type="ECO:0000313" key="1">
    <source>
        <dbReference type="EMBL" id="GFR74941.1"/>
    </source>
</evidence>
<comment type="caution">
    <text evidence="1">The sequence shown here is derived from an EMBL/GenBank/DDBJ whole genome shotgun (WGS) entry which is preliminary data.</text>
</comment>
<organism evidence="1 2">
    <name type="scientific">Elysia marginata</name>
    <dbReference type="NCBI Taxonomy" id="1093978"/>
    <lineage>
        <taxon>Eukaryota</taxon>
        <taxon>Metazoa</taxon>
        <taxon>Spiralia</taxon>
        <taxon>Lophotrochozoa</taxon>
        <taxon>Mollusca</taxon>
        <taxon>Gastropoda</taxon>
        <taxon>Heterobranchia</taxon>
        <taxon>Euthyneura</taxon>
        <taxon>Panpulmonata</taxon>
        <taxon>Sacoglossa</taxon>
        <taxon>Placobranchoidea</taxon>
        <taxon>Plakobranchidae</taxon>
        <taxon>Elysia</taxon>
    </lineage>
</organism>
<reference evidence="1 2" key="1">
    <citation type="journal article" date="2021" name="Elife">
        <title>Chloroplast acquisition without the gene transfer in kleptoplastic sea slugs, Plakobranchus ocellatus.</title>
        <authorList>
            <person name="Maeda T."/>
            <person name="Takahashi S."/>
            <person name="Yoshida T."/>
            <person name="Shimamura S."/>
            <person name="Takaki Y."/>
            <person name="Nagai Y."/>
            <person name="Toyoda A."/>
            <person name="Suzuki Y."/>
            <person name="Arimoto A."/>
            <person name="Ishii H."/>
            <person name="Satoh N."/>
            <person name="Nishiyama T."/>
            <person name="Hasebe M."/>
            <person name="Maruyama T."/>
            <person name="Minagawa J."/>
            <person name="Obokata J."/>
            <person name="Shigenobu S."/>
        </authorList>
    </citation>
    <scope>NUCLEOTIDE SEQUENCE [LARGE SCALE GENOMIC DNA]</scope>
</reference>
<protein>
    <submittedName>
        <fullName evidence="1">Uncharacterized protein</fullName>
    </submittedName>
</protein>
<dbReference type="Proteomes" id="UP000762676">
    <property type="component" value="Unassembled WGS sequence"/>
</dbReference>
<sequence>MATLRNEESEVREKPKQHTLNCDCVGFCDVYEFMLHKRKYREVISAYQNDAEENHTVSGELKVSADLRMVLMLPRVDEFKAACWFSKRLIIFNETIN</sequence>
<evidence type="ECO:0000313" key="2">
    <source>
        <dbReference type="Proteomes" id="UP000762676"/>
    </source>
</evidence>